<dbReference type="GO" id="GO:0016829">
    <property type="term" value="F:lyase activity"/>
    <property type="evidence" value="ECO:0007669"/>
    <property type="project" value="UniProtKB-KW"/>
</dbReference>
<keyword evidence="1" id="KW-0479">Metal-binding</keyword>
<dbReference type="PANTHER" id="PTHR36113:SF6">
    <property type="entry name" value="FOSFOMYCIN RESISTANCE PROTEIN FOSX"/>
    <property type="match status" value="1"/>
</dbReference>
<organism evidence="3 4">
    <name type="scientific">Zymobacter palmae</name>
    <dbReference type="NCBI Taxonomy" id="33074"/>
    <lineage>
        <taxon>Bacteria</taxon>
        <taxon>Pseudomonadati</taxon>
        <taxon>Pseudomonadota</taxon>
        <taxon>Gammaproteobacteria</taxon>
        <taxon>Oceanospirillales</taxon>
        <taxon>Halomonadaceae</taxon>
        <taxon>Zymobacter group</taxon>
        <taxon>Zymobacter</taxon>
    </lineage>
</organism>
<feature type="domain" description="VOC" evidence="2">
    <location>
        <begin position="8"/>
        <end position="130"/>
    </location>
</feature>
<sequence>MSAPLTHGVHHVGLAVSNLEGSADFFTRVLGWQEVKRREDYPAIFVSDGCIMVTLWATEEGASPFDRRKNVGLHHLALHMQRRAELTVIHQRLVDNGIRIEFAPTELNGGPAMHMMCYDPSGIRIEFYWTGIES</sequence>
<keyword evidence="4" id="KW-1185">Reference proteome</keyword>
<evidence type="ECO:0000313" key="3">
    <source>
        <dbReference type="EMBL" id="BBG31281.1"/>
    </source>
</evidence>
<dbReference type="InterPro" id="IPR037523">
    <property type="entry name" value="VOC_core"/>
</dbReference>
<dbReference type="GO" id="GO:0046872">
    <property type="term" value="F:metal ion binding"/>
    <property type="evidence" value="ECO:0007669"/>
    <property type="project" value="UniProtKB-KW"/>
</dbReference>
<dbReference type="AlphaFoldDB" id="A0A348HI29"/>
<dbReference type="InterPro" id="IPR051332">
    <property type="entry name" value="Fosfomycin_Res_Enzymes"/>
</dbReference>
<dbReference type="PROSITE" id="PS51819">
    <property type="entry name" value="VOC"/>
    <property type="match status" value="1"/>
</dbReference>
<gene>
    <name evidence="3" type="ORF">ZBT109_2551</name>
</gene>
<dbReference type="PANTHER" id="PTHR36113">
    <property type="entry name" value="LYASE, PUTATIVE-RELATED-RELATED"/>
    <property type="match status" value="1"/>
</dbReference>
<dbReference type="Pfam" id="PF00903">
    <property type="entry name" value="Glyoxalase"/>
    <property type="match status" value="1"/>
</dbReference>
<dbReference type="EMBL" id="AP018933">
    <property type="protein sequence ID" value="BBG31281.1"/>
    <property type="molecule type" value="Genomic_DNA"/>
</dbReference>
<dbReference type="STRING" id="1123510.GCA_000620025_01716"/>
<dbReference type="InterPro" id="IPR029068">
    <property type="entry name" value="Glyas_Bleomycin-R_OHBP_Dase"/>
</dbReference>
<proteinExistence type="predicted"/>
<name>A0A348HI29_9GAMM</name>
<accession>A0A348HI29</accession>
<reference evidence="3 4" key="1">
    <citation type="submission" date="2018-09" db="EMBL/GenBank/DDBJ databases">
        <title>Zymobacter palmae IAM14233 (=T109) whole genome analysis.</title>
        <authorList>
            <person name="Yanase H."/>
        </authorList>
    </citation>
    <scope>NUCLEOTIDE SEQUENCE [LARGE SCALE GENOMIC DNA]</scope>
    <source>
        <strain evidence="3 4">IAM14233</strain>
    </source>
</reference>
<evidence type="ECO:0000259" key="2">
    <source>
        <dbReference type="PROSITE" id="PS51819"/>
    </source>
</evidence>
<dbReference type="InterPro" id="IPR004360">
    <property type="entry name" value="Glyas_Fos-R_dOase_dom"/>
</dbReference>
<dbReference type="KEGG" id="zpl:ZBT109_2551"/>
<dbReference type="Gene3D" id="3.10.180.10">
    <property type="entry name" value="2,3-Dihydroxybiphenyl 1,2-Dioxygenase, domain 1"/>
    <property type="match status" value="1"/>
</dbReference>
<dbReference type="SUPFAM" id="SSF54593">
    <property type="entry name" value="Glyoxalase/Bleomycin resistance protein/Dihydroxybiphenyl dioxygenase"/>
    <property type="match status" value="1"/>
</dbReference>
<dbReference type="OrthoDB" id="2613830at2"/>
<protein>
    <submittedName>
        <fullName evidence="3">Lactoylglutathione lyase and related lyases</fullName>
    </submittedName>
</protein>
<keyword evidence="3" id="KW-0456">Lyase</keyword>
<evidence type="ECO:0000313" key="4">
    <source>
        <dbReference type="Proteomes" id="UP000267342"/>
    </source>
</evidence>
<dbReference type="RefSeq" id="WP_027704997.1">
    <property type="nucleotide sequence ID" value="NZ_AP018933.1"/>
</dbReference>
<evidence type="ECO:0000256" key="1">
    <source>
        <dbReference type="ARBA" id="ARBA00022723"/>
    </source>
</evidence>
<dbReference type="Proteomes" id="UP000267342">
    <property type="component" value="Chromosome"/>
</dbReference>